<evidence type="ECO:0000313" key="3">
    <source>
        <dbReference type="Proteomes" id="UP001142489"/>
    </source>
</evidence>
<sequence length="60" mass="6646">MIEICTNSLMSPNRNPLDKENVKLISVKTTSPEIGEQSSQGKNKSQQHNDPSSHLGNKRV</sequence>
<feature type="region of interest" description="Disordered" evidence="1">
    <location>
        <begin position="26"/>
        <end position="60"/>
    </location>
</feature>
<organism evidence="2 3">
    <name type="scientific">Phrynocephalus forsythii</name>
    <dbReference type="NCBI Taxonomy" id="171643"/>
    <lineage>
        <taxon>Eukaryota</taxon>
        <taxon>Metazoa</taxon>
        <taxon>Chordata</taxon>
        <taxon>Craniata</taxon>
        <taxon>Vertebrata</taxon>
        <taxon>Euteleostomi</taxon>
        <taxon>Lepidosauria</taxon>
        <taxon>Squamata</taxon>
        <taxon>Bifurcata</taxon>
        <taxon>Unidentata</taxon>
        <taxon>Episquamata</taxon>
        <taxon>Toxicofera</taxon>
        <taxon>Iguania</taxon>
        <taxon>Acrodonta</taxon>
        <taxon>Agamidae</taxon>
        <taxon>Agaminae</taxon>
        <taxon>Phrynocephalus</taxon>
    </lineage>
</organism>
<dbReference type="Pfam" id="PF07010">
    <property type="entry name" value="Endomucin"/>
    <property type="match status" value="1"/>
</dbReference>
<accession>A0A9Q1B1Q5</accession>
<evidence type="ECO:0000313" key="2">
    <source>
        <dbReference type="EMBL" id="KAJ7327097.1"/>
    </source>
</evidence>
<dbReference type="PANTHER" id="PTHR15869">
    <property type="entry name" value="ENDOMUCIN-RELATED"/>
    <property type="match status" value="1"/>
</dbReference>
<evidence type="ECO:0000256" key="1">
    <source>
        <dbReference type="SAM" id="MobiDB-lite"/>
    </source>
</evidence>
<keyword evidence="3" id="KW-1185">Reference proteome</keyword>
<reference evidence="2" key="1">
    <citation type="journal article" date="2023" name="DNA Res.">
        <title>Chromosome-level genome assembly of Phrynocephalus forsythii using third-generation DNA sequencing and Hi-C analysis.</title>
        <authorList>
            <person name="Qi Y."/>
            <person name="Zhao W."/>
            <person name="Zhao Y."/>
            <person name="Niu C."/>
            <person name="Cao S."/>
            <person name="Zhang Y."/>
        </authorList>
    </citation>
    <scope>NUCLEOTIDE SEQUENCE</scope>
    <source>
        <tissue evidence="2">Muscle</tissue>
    </source>
</reference>
<dbReference type="PANTHER" id="PTHR15869:SF0">
    <property type="entry name" value="ENDOMUCIN"/>
    <property type="match status" value="1"/>
</dbReference>
<dbReference type="Proteomes" id="UP001142489">
    <property type="component" value="Unassembled WGS sequence"/>
</dbReference>
<feature type="region of interest" description="Disordered" evidence="1">
    <location>
        <begin position="1"/>
        <end position="20"/>
    </location>
</feature>
<comment type="caution">
    <text evidence="2">The sequence shown here is derived from an EMBL/GenBank/DDBJ whole genome shotgun (WGS) entry which is preliminary data.</text>
</comment>
<dbReference type="InterPro" id="IPR010740">
    <property type="entry name" value="Endomucin"/>
</dbReference>
<dbReference type="AlphaFoldDB" id="A0A9Q1B1Q5"/>
<dbReference type="EMBL" id="JAPFRF010000007">
    <property type="protein sequence ID" value="KAJ7327097.1"/>
    <property type="molecule type" value="Genomic_DNA"/>
</dbReference>
<proteinExistence type="predicted"/>
<gene>
    <name evidence="2" type="ORF">JRQ81_016856</name>
</gene>
<dbReference type="OrthoDB" id="9632909at2759"/>
<feature type="compositionally biased region" description="Polar residues" evidence="1">
    <location>
        <begin position="1"/>
        <end position="14"/>
    </location>
</feature>
<feature type="compositionally biased region" description="Polar residues" evidence="1">
    <location>
        <begin position="27"/>
        <end position="60"/>
    </location>
</feature>
<protein>
    <submittedName>
        <fullName evidence="2">Uncharacterized protein</fullName>
    </submittedName>
</protein>
<name>A0A9Q1B1Q5_9SAUR</name>